<organism evidence="8 9">
    <name type="scientific">Actinomyces israelii</name>
    <dbReference type="NCBI Taxonomy" id="1659"/>
    <lineage>
        <taxon>Bacteria</taxon>
        <taxon>Bacillati</taxon>
        <taxon>Actinomycetota</taxon>
        <taxon>Actinomycetes</taxon>
        <taxon>Actinomycetales</taxon>
        <taxon>Actinomycetaceae</taxon>
        <taxon>Actinomyces</taxon>
    </lineage>
</organism>
<dbReference type="InterPro" id="IPR018485">
    <property type="entry name" value="FGGY_C"/>
</dbReference>
<dbReference type="InterPro" id="IPR018483">
    <property type="entry name" value="Carb_kinase_FGGY_CS"/>
</dbReference>
<evidence type="ECO:0000256" key="5">
    <source>
        <dbReference type="RuleBase" id="RU003733"/>
    </source>
</evidence>
<evidence type="ECO:0000256" key="4">
    <source>
        <dbReference type="ARBA" id="ARBA00022777"/>
    </source>
</evidence>
<comment type="caution">
    <text evidence="8">The sequence shown here is derived from an EMBL/GenBank/DDBJ whole genome shotgun (WGS) entry which is preliminary data.</text>
</comment>
<dbReference type="PIRSF" id="PIRSF000538">
    <property type="entry name" value="GlpK"/>
    <property type="match status" value="1"/>
</dbReference>
<dbReference type="Pfam" id="PF02782">
    <property type="entry name" value="FGGY_C"/>
    <property type="match status" value="1"/>
</dbReference>
<sequence length="492" mass="51260">MSPVEASSIGAGPTRILVAGVDSSTQSTKVTVRDLATGRQVRAGRAAHPAGTIVDPNAWWDALLTAVSRAGGLDDVAAISVAGQQHTPVLLDSRGRVVCDSPLWNDLGSHASMLALNEELGRREWIRRTGLPITLSDTAPKLRWLRDTRPRCAERTAAVALVHDWLTWRLMGHGDQDGGDIGALTTDRSEASGTAYWDGRGGRVGTYCQDLVELSLGHRPHLPRVLGPLDVAGATGAGIAGVPQGIPVGVGAGDNAAAALALGACRGDVIMSLGTSGNVYARSAEPTYDYSGHVCSYASATGDYLPLAATLNATRNFDVGAALLGITCLQLDELALAAPPGAGGLTLLPFFEGERTPDLPRARASLHGMSLGNLSPGNLARAIIEGTLASQVAMLDNLADCGLPAERLVLIGGGARSSAVQQILPTMVGTPVVVPVPDEYVAKGAAMQAASTVTGDFPVWGMEMVRIPESDYDSLVRDQYDSAMRAMGYEPY</sequence>
<keyword evidence="9" id="KW-1185">Reference proteome</keyword>
<name>A0ABT4IA53_9ACTO</name>
<dbReference type="Gene3D" id="3.30.420.40">
    <property type="match status" value="2"/>
</dbReference>
<accession>A0ABT4IA53</accession>
<dbReference type="InterPro" id="IPR000577">
    <property type="entry name" value="Carb_kinase_FGGY"/>
</dbReference>
<dbReference type="RefSeq" id="WP_268917986.1">
    <property type="nucleotide sequence ID" value="NZ_JAPTMY010000026.1"/>
</dbReference>
<evidence type="ECO:0000259" key="7">
    <source>
        <dbReference type="Pfam" id="PF02782"/>
    </source>
</evidence>
<protein>
    <submittedName>
        <fullName evidence="8">FGGY family carbohydrate kinase</fullName>
    </submittedName>
</protein>
<keyword evidence="2" id="KW-0119">Carbohydrate metabolism</keyword>
<evidence type="ECO:0000256" key="1">
    <source>
        <dbReference type="ARBA" id="ARBA00009156"/>
    </source>
</evidence>
<dbReference type="PANTHER" id="PTHR43095:SF5">
    <property type="entry name" value="XYLULOSE KINASE"/>
    <property type="match status" value="1"/>
</dbReference>
<feature type="domain" description="Carbohydrate kinase FGGY C-terminal" evidence="7">
    <location>
        <begin position="272"/>
        <end position="451"/>
    </location>
</feature>
<dbReference type="Pfam" id="PF00370">
    <property type="entry name" value="FGGY_N"/>
    <property type="match status" value="1"/>
</dbReference>
<gene>
    <name evidence="8" type="ORF">OHJ16_11270</name>
</gene>
<dbReference type="GO" id="GO:0016301">
    <property type="term" value="F:kinase activity"/>
    <property type="evidence" value="ECO:0007669"/>
    <property type="project" value="UniProtKB-KW"/>
</dbReference>
<feature type="domain" description="Carbohydrate kinase FGGY N-terminal" evidence="6">
    <location>
        <begin position="19"/>
        <end position="260"/>
    </location>
</feature>
<dbReference type="PANTHER" id="PTHR43095">
    <property type="entry name" value="SUGAR KINASE"/>
    <property type="match status" value="1"/>
</dbReference>
<evidence type="ECO:0000259" key="6">
    <source>
        <dbReference type="Pfam" id="PF00370"/>
    </source>
</evidence>
<reference evidence="8" key="1">
    <citation type="submission" date="2022-10" db="EMBL/GenBank/DDBJ databases">
        <title>Genome sequence of Actinomyces israelii ATCC 10048.</title>
        <authorList>
            <person name="Watt R.M."/>
            <person name="Tong W.M."/>
        </authorList>
    </citation>
    <scope>NUCLEOTIDE SEQUENCE</scope>
    <source>
        <strain evidence="8">ATCC 10048</strain>
    </source>
</reference>
<keyword evidence="4 5" id="KW-0418">Kinase</keyword>
<keyword evidence="2" id="KW-0859">Xylose metabolism</keyword>
<dbReference type="InterPro" id="IPR043129">
    <property type="entry name" value="ATPase_NBD"/>
</dbReference>
<comment type="similarity">
    <text evidence="1 5">Belongs to the FGGY kinase family.</text>
</comment>
<evidence type="ECO:0000256" key="3">
    <source>
        <dbReference type="ARBA" id="ARBA00022679"/>
    </source>
</evidence>
<dbReference type="SUPFAM" id="SSF53067">
    <property type="entry name" value="Actin-like ATPase domain"/>
    <property type="match status" value="2"/>
</dbReference>
<proteinExistence type="inferred from homology"/>
<evidence type="ECO:0000313" key="8">
    <source>
        <dbReference type="EMBL" id="MCZ0858622.1"/>
    </source>
</evidence>
<dbReference type="Proteomes" id="UP001072034">
    <property type="component" value="Unassembled WGS sequence"/>
</dbReference>
<dbReference type="InterPro" id="IPR050406">
    <property type="entry name" value="FGGY_Carb_Kinase"/>
</dbReference>
<keyword evidence="3 5" id="KW-0808">Transferase</keyword>
<evidence type="ECO:0000256" key="2">
    <source>
        <dbReference type="ARBA" id="ARBA00022629"/>
    </source>
</evidence>
<dbReference type="EMBL" id="JAPTMY010000026">
    <property type="protein sequence ID" value="MCZ0858622.1"/>
    <property type="molecule type" value="Genomic_DNA"/>
</dbReference>
<evidence type="ECO:0000313" key="9">
    <source>
        <dbReference type="Proteomes" id="UP001072034"/>
    </source>
</evidence>
<dbReference type="PROSITE" id="PS00445">
    <property type="entry name" value="FGGY_KINASES_2"/>
    <property type="match status" value="1"/>
</dbReference>
<dbReference type="InterPro" id="IPR018484">
    <property type="entry name" value="FGGY_N"/>
</dbReference>